<feature type="transmembrane region" description="Helical" evidence="5">
    <location>
        <begin position="104"/>
        <end position="126"/>
    </location>
</feature>
<gene>
    <name evidence="7" type="ORF">ACFOZ4_13300</name>
</gene>
<dbReference type="InterPro" id="IPR020846">
    <property type="entry name" value="MFS_dom"/>
</dbReference>
<dbReference type="PANTHER" id="PTHR42718">
    <property type="entry name" value="MAJOR FACILITATOR SUPERFAMILY MULTIDRUG TRANSPORTER MFSC"/>
    <property type="match status" value="1"/>
</dbReference>
<keyword evidence="2 5" id="KW-0812">Transmembrane</keyword>
<dbReference type="SUPFAM" id="SSF103473">
    <property type="entry name" value="MFS general substrate transporter"/>
    <property type="match status" value="1"/>
</dbReference>
<feature type="transmembrane region" description="Helical" evidence="5">
    <location>
        <begin position="426"/>
        <end position="443"/>
    </location>
</feature>
<evidence type="ECO:0000256" key="5">
    <source>
        <dbReference type="SAM" id="Phobius"/>
    </source>
</evidence>
<dbReference type="RefSeq" id="WP_253755245.1">
    <property type="nucleotide sequence ID" value="NZ_JAMZDZ010000001.1"/>
</dbReference>
<feature type="transmembrane region" description="Helical" evidence="5">
    <location>
        <begin position="231"/>
        <end position="249"/>
    </location>
</feature>
<feature type="transmembrane region" description="Helical" evidence="5">
    <location>
        <begin position="329"/>
        <end position="348"/>
    </location>
</feature>
<feature type="transmembrane region" description="Helical" evidence="5">
    <location>
        <begin position="203"/>
        <end position="225"/>
    </location>
</feature>
<dbReference type="PROSITE" id="PS50850">
    <property type="entry name" value="MFS"/>
    <property type="match status" value="1"/>
</dbReference>
<dbReference type="InterPro" id="IPR036259">
    <property type="entry name" value="MFS_trans_sf"/>
</dbReference>
<evidence type="ECO:0000256" key="2">
    <source>
        <dbReference type="ARBA" id="ARBA00022692"/>
    </source>
</evidence>
<dbReference type="EMBL" id="JBHSAY010000006">
    <property type="protein sequence ID" value="MFC4131581.1"/>
    <property type="molecule type" value="Genomic_DNA"/>
</dbReference>
<evidence type="ECO:0000313" key="7">
    <source>
        <dbReference type="EMBL" id="MFC4131581.1"/>
    </source>
</evidence>
<feature type="transmembrane region" description="Helical" evidence="5">
    <location>
        <begin position="50"/>
        <end position="67"/>
    </location>
</feature>
<feature type="transmembrane region" description="Helical" evidence="5">
    <location>
        <begin position="354"/>
        <end position="373"/>
    </location>
</feature>
<evidence type="ECO:0000256" key="4">
    <source>
        <dbReference type="ARBA" id="ARBA00023136"/>
    </source>
</evidence>
<comment type="caution">
    <text evidence="7">The sequence shown here is derived from an EMBL/GenBank/DDBJ whole genome shotgun (WGS) entry which is preliminary data.</text>
</comment>
<accession>A0ABV8LKT2</accession>
<evidence type="ECO:0000256" key="3">
    <source>
        <dbReference type="ARBA" id="ARBA00022989"/>
    </source>
</evidence>
<dbReference type="Pfam" id="PF07690">
    <property type="entry name" value="MFS_1"/>
    <property type="match status" value="1"/>
</dbReference>
<feature type="transmembrane region" description="Helical" evidence="5">
    <location>
        <begin position="172"/>
        <end position="191"/>
    </location>
</feature>
<evidence type="ECO:0000313" key="8">
    <source>
        <dbReference type="Proteomes" id="UP001595816"/>
    </source>
</evidence>
<feature type="transmembrane region" description="Helical" evidence="5">
    <location>
        <begin position="79"/>
        <end position="98"/>
    </location>
</feature>
<dbReference type="InterPro" id="IPR011701">
    <property type="entry name" value="MFS"/>
</dbReference>
<organism evidence="7 8">
    <name type="scientific">Hamadaea flava</name>
    <dbReference type="NCBI Taxonomy" id="1742688"/>
    <lineage>
        <taxon>Bacteria</taxon>
        <taxon>Bacillati</taxon>
        <taxon>Actinomycetota</taxon>
        <taxon>Actinomycetes</taxon>
        <taxon>Micromonosporales</taxon>
        <taxon>Micromonosporaceae</taxon>
        <taxon>Hamadaea</taxon>
    </lineage>
</organism>
<feature type="domain" description="Major facilitator superfamily (MFS) profile" evidence="6">
    <location>
        <begin position="13"/>
        <end position="447"/>
    </location>
</feature>
<dbReference type="Proteomes" id="UP001595816">
    <property type="component" value="Unassembled WGS sequence"/>
</dbReference>
<dbReference type="PANTHER" id="PTHR42718:SF39">
    <property type="entry name" value="ACTINORHODIN TRANSPORTER-RELATED"/>
    <property type="match status" value="1"/>
</dbReference>
<keyword evidence="8" id="KW-1185">Reference proteome</keyword>
<reference evidence="8" key="1">
    <citation type="journal article" date="2019" name="Int. J. Syst. Evol. Microbiol.">
        <title>The Global Catalogue of Microorganisms (GCM) 10K type strain sequencing project: providing services to taxonomists for standard genome sequencing and annotation.</title>
        <authorList>
            <consortium name="The Broad Institute Genomics Platform"/>
            <consortium name="The Broad Institute Genome Sequencing Center for Infectious Disease"/>
            <person name="Wu L."/>
            <person name="Ma J."/>
        </authorList>
    </citation>
    <scope>NUCLEOTIDE SEQUENCE [LARGE SCALE GENOMIC DNA]</scope>
    <source>
        <strain evidence="8">CGMCC 4.7289</strain>
    </source>
</reference>
<name>A0ABV8LKT2_9ACTN</name>
<feature type="transmembrane region" description="Helical" evidence="5">
    <location>
        <begin position="298"/>
        <end position="317"/>
    </location>
</feature>
<feature type="transmembrane region" description="Helical" evidence="5">
    <location>
        <begin position="394"/>
        <end position="414"/>
    </location>
</feature>
<comment type="subcellular location">
    <subcellularLocation>
        <location evidence="1">Cell membrane</location>
        <topology evidence="1">Multi-pass membrane protein</topology>
    </subcellularLocation>
</comment>
<feature type="transmembrane region" description="Helical" evidence="5">
    <location>
        <begin position="21"/>
        <end position="44"/>
    </location>
</feature>
<feature type="transmembrane region" description="Helical" evidence="5">
    <location>
        <begin position="270"/>
        <end position="292"/>
    </location>
</feature>
<keyword evidence="3 5" id="KW-1133">Transmembrane helix</keyword>
<proteinExistence type="predicted"/>
<protein>
    <submittedName>
        <fullName evidence="7">MFS transporter</fullName>
    </submittedName>
</protein>
<sequence>MTSATKGSFDRRLLASMMLGAILNPINSSILAVSLVPIGIAFGAPPAQTAWLVGSLYLATAIGQPVVGRLIDLYGPRRLFLTATVLVGLAGVIGFLAPNLGTLILARVLLGFGTCAGYPAAMYLIGSEARRTGMRSPAGVLTALAVATQTITVIGPALGGLLISVGGWRATLAINVPLAIAGLALGARYLPRTAKSEGRVRDLVDLPGIVLFAPTLIALLVFLLAPRADRWYLPVLAAVLGGLFVRRELHAANPFVDVRVLAGNRPLILTYIRAVLAATVSYGFLYGVTQWLQDGRGLSAAAAGLVQLPVFGTGLIVSSLTGRNPQIRGKLVVASASQLVAATLLLVLTPARPVVALLGVMVVFGIPQGLNSLALQNSVYYQADPARIGSSAGLLRTAMYLGAMLASAATGAFFPTRADTPGLRELGWFLIAIAAAYLVVTLVDRSLSAIGRAPDDQGQVVRDMATTDSRGGR</sequence>
<evidence type="ECO:0000256" key="1">
    <source>
        <dbReference type="ARBA" id="ARBA00004651"/>
    </source>
</evidence>
<keyword evidence="4 5" id="KW-0472">Membrane</keyword>
<dbReference type="Gene3D" id="1.20.1250.20">
    <property type="entry name" value="MFS general substrate transporter like domains"/>
    <property type="match status" value="1"/>
</dbReference>
<feature type="transmembrane region" description="Helical" evidence="5">
    <location>
        <begin position="138"/>
        <end position="166"/>
    </location>
</feature>
<evidence type="ECO:0000259" key="6">
    <source>
        <dbReference type="PROSITE" id="PS50850"/>
    </source>
</evidence>